<dbReference type="PROSITE" id="PS50950">
    <property type="entry name" value="ZF_THAP"/>
    <property type="match status" value="1"/>
</dbReference>
<keyword evidence="11" id="KW-0131">Cell cycle</keyword>
<dbReference type="EMBL" id="VCGU01000010">
    <property type="protein sequence ID" value="TRY68457.1"/>
    <property type="molecule type" value="Genomic_DNA"/>
</dbReference>
<dbReference type="InterPro" id="IPR006612">
    <property type="entry name" value="THAP_Znf"/>
</dbReference>
<keyword evidence="3" id="KW-0479">Metal-binding</keyword>
<comment type="subcellular location">
    <subcellularLocation>
        <location evidence="1">Nucleus</location>
        <location evidence="1">Nucleoplasm</location>
    </subcellularLocation>
</comment>
<protein>
    <recommendedName>
        <fullName evidence="14">THAP-type domain-containing protein</fullName>
    </recommendedName>
</protein>
<dbReference type="Pfam" id="PF05485">
    <property type="entry name" value="THAP"/>
    <property type="match status" value="1"/>
</dbReference>
<dbReference type="SMART" id="SM00980">
    <property type="entry name" value="THAP"/>
    <property type="match status" value="1"/>
</dbReference>
<evidence type="ECO:0000256" key="6">
    <source>
        <dbReference type="ARBA" id="ARBA00023015"/>
    </source>
</evidence>
<keyword evidence="9" id="KW-0804">Transcription</keyword>
<dbReference type="SMART" id="SM00692">
    <property type="entry name" value="DM3"/>
    <property type="match status" value="1"/>
</dbReference>
<evidence type="ECO:0000256" key="8">
    <source>
        <dbReference type="ARBA" id="ARBA00023125"/>
    </source>
</evidence>
<evidence type="ECO:0000259" key="14">
    <source>
        <dbReference type="PROSITE" id="PS50950"/>
    </source>
</evidence>
<keyword evidence="10" id="KW-0539">Nucleus</keyword>
<evidence type="ECO:0000256" key="2">
    <source>
        <dbReference type="ARBA" id="ARBA00006177"/>
    </source>
</evidence>
<keyword evidence="5" id="KW-0862">Zinc</keyword>
<evidence type="ECO:0000256" key="9">
    <source>
        <dbReference type="ARBA" id="ARBA00023163"/>
    </source>
</evidence>
<evidence type="ECO:0000256" key="10">
    <source>
        <dbReference type="ARBA" id="ARBA00023242"/>
    </source>
</evidence>
<evidence type="ECO:0000256" key="1">
    <source>
        <dbReference type="ARBA" id="ARBA00004642"/>
    </source>
</evidence>
<evidence type="ECO:0000256" key="7">
    <source>
        <dbReference type="ARBA" id="ARBA00023054"/>
    </source>
</evidence>
<keyword evidence="8 12" id="KW-0238">DNA-binding</keyword>
<evidence type="ECO:0000256" key="12">
    <source>
        <dbReference type="PROSITE-ProRule" id="PRU00309"/>
    </source>
</evidence>
<keyword evidence="4 12" id="KW-0863">Zinc-finger</keyword>
<evidence type="ECO:0000256" key="4">
    <source>
        <dbReference type="ARBA" id="ARBA00022771"/>
    </source>
</evidence>
<proteinExistence type="inferred from homology"/>
<accession>A0A553NSQ5</accession>
<evidence type="ECO:0000313" key="16">
    <source>
        <dbReference type="Proteomes" id="UP000318571"/>
    </source>
</evidence>
<dbReference type="OrthoDB" id="7331812at2759"/>
<feature type="domain" description="THAP-type" evidence="14">
    <location>
        <begin position="96"/>
        <end position="179"/>
    </location>
</feature>
<dbReference type="GO" id="GO:0008270">
    <property type="term" value="F:zinc ion binding"/>
    <property type="evidence" value="ECO:0007669"/>
    <property type="project" value="UniProtKB-KW"/>
</dbReference>
<evidence type="ECO:0000256" key="11">
    <source>
        <dbReference type="ARBA" id="ARBA00023306"/>
    </source>
</evidence>
<comment type="caution">
    <text evidence="15">The sequence shown here is derived from an EMBL/GenBank/DDBJ whole genome shotgun (WGS) entry which is preliminary data.</text>
</comment>
<evidence type="ECO:0000256" key="5">
    <source>
        <dbReference type="ARBA" id="ARBA00022833"/>
    </source>
</evidence>
<dbReference type="PANTHER" id="PTHR46600:SF1">
    <property type="entry name" value="THAP DOMAIN-CONTAINING PROTEIN 1"/>
    <property type="match status" value="1"/>
</dbReference>
<dbReference type="Proteomes" id="UP000318571">
    <property type="component" value="Chromosome 1"/>
</dbReference>
<name>A0A553NSQ5_TIGCA</name>
<feature type="region of interest" description="Disordered" evidence="13">
    <location>
        <begin position="193"/>
        <end position="214"/>
    </location>
</feature>
<sequence length="318" mass="35531">MTHFIHAPSDRPARPDYVPTIFHPRLRKPRPPRPQPSLEGTRAGGWEMAWKPGAPALDVQPGPEPVHHPGQPTTGAHDSVAIASLPSSASVPPTLLSNPCCVVGCRKIKSLHAARNIYFYRFPLKDADRTAAWTRAIGQTNDDGTPWQPKSASRICSFHFVGEAKVDDPLSPAYIPTIFPTEEEELEEEELESLEMDEPVDNPTTITSEPKPQKELSKLGDLKKLDEIDWLETKAEPVFFWDDGPKMVDQCTQTTEDFEAPDSFTWICQRRAVFEDISIHSTMVSIPSWGAQPFPTPTEKKPKPVDQIVCVENSQQNH</sequence>
<reference evidence="15 16" key="1">
    <citation type="journal article" date="2018" name="Nat. Ecol. Evol.">
        <title>Genomic signatures of mitonuclear coevolution across populations of Tigriopus californicus.</title>
        <authorList>
            <person name="Barreto F.S."/>
            <person name="Watson E.T."/>
            <person name="Lima T.G."/>
            <person name="Willett C.S."/>
            <person name="Edmands S."/>
            <person name="Li W."/>
            <person name="Burton R.S."/>
        </authorList>
    </citation>
    <scope>NUCLEOTIDE SEQUENCE [LARGE SCALE GENOMIC DNA]</scope>
    <source>
        <strain evidence="15 16">San Diego</strain>
    </source>
</reference>
<dbReference type="InterPro" id="IPR026516">
    <property type="entry name" value="THAP1/10"/>
</dbReference>
<dbReference type="SUPFAM" id="SSF57716">
    <property type="entry name" value="Glucocorticoid receptor-like (DNA-binding domain)"/>
    <property type="match status" value="1"/>
</dbReference>
<dbReference type="GO" id="GO:0043565">
    <property type="term" value="F:sequence-specific DNA binding"/>
    <property type="evidence" value="ECO:0007669"/>
    <property type="project" value="InterPro"/>
</dbReference>
<keyword evidence="6" id="KW-0805">Transcription regulation</keyword>
<dbReference type="PANTHER" id="PTHR46600">
    <property type="entry name" value="THAP DOMAIN-CONTAINING"/>
    <property type="match status" value="1"/>
</dbReference>
<evidence type="ECO:0000313" key="15">
    <source>
        <dbReference type="EMBL" id="TRY68457.1"/>
    </source>
</evidence>
<dbReference type="AlphaFoldDB" id="A0A553NSQ5"/>
<feature type="region of interest" description="Disordered" evidence="13">
    <location>
        <begin position="1"/>
        <end position="78"/>
    </location>
</feature>
<dbReference type="GO" id="GO:0005654">
    <property type="term" value="C:nucleoplasm"/>
    <property type="evidence" value="ECO:0007669"/>
    <property type="project" value="UniProtKB-SubCell"/>
</dbReference>
<keyword evidence="16" id="KW-1185">Reference proteome</keyword>
<comment type="similarity">
    <text evidence="2">Belongs to the THAP1 family.</text>
</comment>
<keyword evidence="7" id="KW-0175">Coiled coil</keyword>
<organism evidence="15 16">
    <name type="scientific">Tigriopus californicus</name>
    <name type="common">Marine copepod</name>
    <dbReference type="NCBI Taxonomy" id="6832"/>
    <lineage>
        <taxon>Eukaryota</taxon>
        <taxon>Metazoa</taxon>
        <taxon>Ecdysozoa</taxon>
        <taxon>Arthropoda</taxon>
        <taxon>Crustacea</taxon>
        <taxon>Multicrustacea</taxon>
        <taxon>Hexanauplia</taxon>
        <taxon>Copepoda</taxon>
        <taxon>Harpacticoida</taxon>
        <taxon>Harpacticidae</taxon>
        <taxon>Tigriopus</taxon>
    </lineage>
</organism>
<evidence type="ECO:0000256" key="3">
    <source>
        <dbReference type="ARBA" id="ARBA00022723"/>
    </source>
</evidence>
<gene>
    <name evidence="15" type="ORF">TCAL_14200</name>
</gene>
<evidence type="ECO:0000256" key="13">
    <source>
        <dbReference type="SAM" id="MobiDB-lite"/>
    </source>
</evidence>